<dbReference type="AlphaFoldDB" id="A0A654KGG2"/>
<sequence>MLQGDLGTTQTLPLSNVINIVGSNTTTRIVVTGNIGVEVTKDGSVALV</sequence>
<protein>
    <submittedName>
        <fullName evidence="1">Uncharacterized protein</fullName>
    </submittedName>
</protein>
<evidence type="ECO:0000313" key="1">
    <source>
        <dbReference type="EMBL" id="ADU91500.1"/>
    </source>
</evidence>
<name>A0A654KGG2_TAYEM</name>
<dbReference type="KEGG" id="teq:TEQUI_0558"/>
<dbReference type="EMBL" id="CP002456">
    <property type="protein sequence ID" value="ADU91500.1"/>
    <property type="molecule type" value="Genomic_DNA"/>
</dbReference>
<organism evidence="1 2">
    <name type="scientific">Taylorella equigenitalis (strain MCE9)</name>
    <dbReference type="NCBI Taxonomy" id="937774"/>
    <lineage>
        <taxon>Bacteria</taxon>
        <taxon>Pseudomonadati</taxon>
        <taxon>Pseudomonadota</taxon>
        <taxon>Betaproteobacteria</taxon>
        <taxon>Burkholderiales</taxon>
        <taxon>Alcaligenaceae</taxon>
        <taxon>Taylorella</taxon>
    </lineage>
</organism>
<reference evidence="1 2" key="1">
    <citation type="journal article" date="2011" name="J. Bacteriol.">
        <title>Genome sequence of Taylorella equigenitalis MCE9, the causative agent of contagious equine metritis.</title>
        <authorList>
            <person name="Hebert L."/>
            <person name="Moumen B."/>
            <person name="Duquesne F."/>
            <person name="Breuil M.F."/>
            <person name="Laugier C."/>
            <person name="Batto J.M."/>
            <person name="Renault P."/>
            <person name="Petry S."/>
        </authorList>
    </citation>
    <scope>NUCLEOTIDE SEQUENCE [LARGE SCALE GENOMIC DNA]</scope>
    <source>
        <strain evidence="1 2">MCE9</strain>
    </source>
</reference>
<gene>
    <name evidence="1" type="ordered locus">TEQUI_0558</name>
</gene>
<accession>A0A654KGG2</accession>
<evidence type="ECO:0000313" key="2">
    <source>
        <dbReference type="Proteomes" id="UP000007472"/>
    </source>
</evidence>
<dbReference type="Proteomes" id="UP000007472">
    <property type="component" value="Chromosome"/>
</dbReference>
<proteinExistence type="predicted"/>